<evidence type="ECO:0000313" key="4">
    <source>
        <dbReference type="Proteomes" id="UP000007887"/>
    </source>
</evidence>
<dbReference type="OrthoDB" id="72638at2"/>
<evidence type="ECO:0000313" key="3">
    <source>
        <dbReference type="EMBL" id="BAL82009.1"/>
    </source>
</evidence>
<dbReference type="HOGENOM" id="CLU_066192_4_7_9"/>
<dbReference type="SMART" id="SM00530">
    <property type="entry name" value="HTH_XRE"/>
    <property type="match status" value="1"/>
</dbReference>
<dbReference type="EMBL" id="AP012292">
    <property type="protein sequence ID" value="BAL82009.1"/>
    <property type="molecule type" value="Genomic_DNA"/>
</dbReference>
<dbReference type="PROSITE" id="PS50943">
    <property type="entry name" value="HTH_CROC1"/>
    <property type="match status" value="1"/>
</dbReference>
<feature type="domain" description="HTH cro/C1-type" evidence="2">
    <location>
        <begin position="8"/>
        <end position="61"/>
    </location>
</feature>
<dbReference type="Proteomes" id="UP000007887">
    <property type="component" value="Chromosome"/>
</dbReference>
<sequence length="118" mass="13347">MSITGQRLRLLREEKQWSQEVVARKIGISRTAYNKYESGVIQPVRKIKELAGIFGVSADYILGSADNVSSVGDAVPKVHRQMRKYMDLSDNGREIVDITLDAVYEREERKSMLPSGDM</sequence>
<dbReference type="PANTHER" id="PTHR46558:SF14">
    <property type="entry name" value="HTH-TYPE TRANSCRIPTIONAL REGULATOR ANSR"/>
    <property type="match status" value="1"/>
</dbReference>
<dbReference type="SUPFAM" id="SSF47413">
    <property type="entry name" value="lambda repressor-like DNA-binding domains"/>
    <property type="match status" value="1"/>
</dbReference>
<proteinExistence type="predicted"/>
<dbReference type="PATRIC" id="fig|927704.6.peg.310"/>
<accession>I0GMM2</accession>
<dbReference type="AlphaFoldDB" id="I0GMM2"/>
<protein>
    <submittedName>
        <fullName evidence="3">Putative Xre family transcriptional regulator</fullName>
    </submittedName>
</protein>
<evidence type="ECO:0000256" key="1">
    <source>
        <dbReference type="ARBA" id="ARBA00023125"/>
    </source>
</evidence>
<name>I0GMM2_SELRL</name>
<organism evidence="3 4">
    <name type="scientific">Selenomonas ruminantium subsp. lactilytica (strain NBRC 103574 / TAM6421)</name>
    <dbReference type="NCBI Taxonomy" id="927704"/>
    <lineage>
        <taxon>Bacteria</taxon>
        <taxon>Bacillati</taxon>
        <taxon>Bacillota</taxon>
        <taxon>Negativicutes</taxon>
        <taxon>Selenomonadales</taxon>
        <taxon>Selenomonadaceae</taxon>
        <taxon>Selenomonas</taxon>
    </lineage>
</organism>
<keyword evidence="1" id="KW-0238">DNA-binding</keyword>
<dbReference type="RefSeq" id="WP_014423454.1">
    <property type="nucleotide sequence ID" value="NC_017068.1"/>
</dbReference>
<dbReference type="InterPro" id="IPR001387">
    <property type="entry name" value="Cro/C1-type_HTH"/>
</dbReference>
<evidence type="ECO:0000259" key="2">
    <source>
        <dbReference type="PROSITE" id="PS50943"/>
    </source>
</evidence>
<dbReference type="Pfam" id="PF01381">
    <property type="entry name" value="HTH_3"/>
    <property type="match status" value="1"/>
</dbReference>
<dbReference type="KEGG" id="sri:SELR_03010"/>
<dbReference type="CDD" id="cd00093">
    <property type="entry name" value="HTH_XRE"/>
    <property type="match status" value="1"/>
</dbReference>
<dbReference type="GO" id="GO:0003677">
    <property type="term" value="F:DNA binding"/>
    <property type="evidence" value="ECO:0007669"/>
    <property type="project" value="UniProtKB-KW"/>
</dbReference>
<dbReference type="eggNOG" id="COG1396">
    <property type="taxonomic scope" value="Bacteria"/>
</dbReference>
<dbReference type="Gene3D" id="1.10.260.40">
    <property type="entry name" value="lambda repressor-like DNA-binding domains"/>
    <property type="match status" value="1"/>
</dbReference>
<reference evidence="3 4" key="1">
    <citation type="submission" date="2011-10" db="EMBL/GenBank/DDBJ databases">
        <title>Whole genome sequence of Selenomonas ruminantium subsp. lactilytica TAM6421.</title>
        <authorList>
            <person name="Oguchi A."/>
            <person name="Ankai A."/>
            <person name="Kaneko J."/>
            <person name="Yamada-Narita S."/>
            <person name="Fukui S."/>
            <person name="Takahashi M."/>
            <person name="Onodera T."/>
            <person name="Kojima S."/>
            <person name="Fushimi T."/>
            <person name="Abe N."/>
            <person name="Kamio Y."/>
            <person name="Yamazaki S."/>
            <person name="Fujita N."/>
        </authorList>
    </citation>
    <scope>NUCLEOTIDE SEQUENCE [LARGE SCALE GENOMIC DNA]</scope>
    <source>
        <strain evidence="4">NBRC 103574 / TAM6421</strain>
    </source>
</reference>
<gene>
    <name evidence="3" type="ordered locus">SELR_03010</name>
</gene>
<dbReference type="InterPro" id="IPR010982">
    <property type="entry name" value="Lambda_DNA-bd_dom_sf"/>
</dbReference>
<dbReference type="PANTHER" id="PTHR46558">
    <property type="entry name" value="TRACRIPTIONAL REGULATORY PROTEIN-RELATED-RELATED"/>
    <property type="match status" value="1"/>
</dbReference>